<sequence>MSPALLQSLQEQPTEPLRGRAGGADFEISVMIPEYRRRLVEHYEPDCGSPVTAPPFRHFGLLAAFSSPVELPLHDRTKTLHAELRRLVHTFGPVILRNVHLSDEARCADQRNVFANLEFHIDRGPTQADHYTLFWRDPFDAIQRQPRSSSTLVLANAAACLQAQKEGHGGSEFKKSYRLFEKEPVAELVNKVLVEIPWRAAEGVGEVAILDNSTVLHASYYAHPELRGYPISVRYLF</sequence>
<evidence type="ECO:0000256" key="1">
    <source>
        <dbReference type="SAM" id="MobiDB-lite"/>
    </source>
</evidence>
<dbReference type="RefSeq" id="WP_167224707.1">
    <property type="nucleotide sequence ID" value="NZ_JAAQPH010000008.1"/>
</dbReference>
<dbReference type="EMBL" id="JAAQPH010000008">
    <property type="protein sequence ID" value="NIA69265.1"/>
    <property type="molecule type" value="Genomic_DNA"/>
</dbReference>
<dbReference type="AlphaFoldDB" id="A0A967EXL1"/>
<gene>
    <name evidence="2" type="ORF">HBA54_11750</name>
</gene>
<feature type="region of interest" description="Disordered" evidence="1">
    <location>
        <begin position="1"/>
        <end position="21"/>
    </location>
</feature>
<dbReference type="Proteomes" id="UP000761264">
    <property type="component" value="Unassembled WGS sequence"/>
</dbReference>
<evidence type="ECO:0000313" key="2">
    <source>
        <dbReference type="EMBL" id="NIA69265.1"/>
    </source>
</evidence>
<feature type="compositionally biased region" description="Polar residues" evidence="1">
    <location>
        <begin position="1"/>
        <end position="13"/>
    </location>
</feature>
<name>A0A967EXL1_9PROT</name>
<proteinExistence type="predicted"/>
<keyword evidence="3" id="KW-1185">Reference proteome</keyword>
<reference evidence="2" key="1">
    <citation type="submission" date="2020-03" db="EMBL/GenBank/DDBJ databases">
        <title>Genome of Pelagibius litoralis DSM 21314T.</title>
        <authorList>
            <person name="Wang G."/>
        </authorList>
    </citation>
    <scope>NUCLEOTIDE SEQUENCE</scope>
    <source>
        <strain evidence="2">DSM 21314</strain>
    </source>
</reference>
<evidence type="ECO:0000313" key="3">
    <source>
        <dbReference type="Proteomes" id="UP000761264"/>
    </source>
</evidence>
<accession>A0A967EXL1</accession>
<comment type="caution">
    <text evidence="2">The sequence shown here is derived from an EMBL/GenBank/DDBJ whole genome shotgun (WGS) entry which is preliminary data.</text>
</comment>
<protein>
    <submittedName>
        <fullName evidence="2">Uncharacterized protein</fullName>
    </submittedName>
</protein>
<organism evidence="2 3">
    <name type="scientific">Pelagibius litoralis</name>
    <dbReference type="NCBI Taxonomy" id="374515"/>
    <lineage>
        <taxon>Bacteria</taxon>
        <taxon>Pseudomonadati</taxon>
        <taxon>Pseudomonadota</taxon>
        <taxon>Alphaproteobacteria</taxon>
        <taxon>Rhodospirillales</taxon>
        <taxon>Rhodovibrionaceae</taxon>
        <taxon>Pelagibius</taxon>
    </lineage>
</organism>